<evidence type="ECO:0000256" key="1">
    <source>
        <dbReference type="SAM" id="Phobius"/>
    </source>
</evidence>
<sequence length="83" mass="9208">MDKRVNLGCSRVGYPRDTPKGASMIYLLAAIGAATVAFLLWRMLSAERVGVTAQQKPIAPDDDPEFLRRIAEQQKKNKDDESS</sequence>
<reference evidence="2 3" key="1">
    <citation type="journal article" date="2012" name="Stand. Genomic Sci.">
        <title>Genome sequence of the soil bacterium Saccharomonospora azurea type strain (NA-128(T)).</title>
        <authorList>
            <person name="Klenk H.P."/>
            <person name="Held B."/>
            <person name="Lucas S."/>
            <person name="Lapidus A."/>
            <person name="Copeland A."/>
            <person name="Hammon N."/>
            <person name="Pitluck S."/>
            <person name="Goodwin L.A."/>
            <person name="Han C."/>
            <person name="Tapia R."/>
            <person name="Brambilla E.M."/>
            <person name="Potter G."/>
            <person name="Land M."/>
            <person name="Ivanova N."/>
            <person name="Rohde M."/>
            <person name="Goker M."/>
            <person name="Detter J.C."/>
            <person name="Kyrpides N.C."/>
            <person name="Woyke T."/>
        </authorList>
    </citation>
    <scope>NUCLEOTIDE SEQUENCE [LARGE SCALE GENOMIC DNA]</scope>
    <source>
        <strain evidence="2 3">NA-128</strain>
    </source>
</reference>
<evidence type="ECO:0000313" key="3">
    <source>
        <dbReference type="Proteomes" id="UP000004705"/>
    </source>
</evidence>
<dbReference type="Proteomes" id="UP000004705">
    <property type="component" value="Chromosome"/>
</dbReference>
<dbReference type="AlphaFoldDB" id="H8GEP8"/>
<keyword evidence="3" id="KW-1185">Reference proteome</keyword>
<name>H8GEP8_9PSEU</name>
<evidence type="ECO:0000313" key="2">
    <source>
        <dbReference type="EMBL" id="EHY89959.1"/>
    </source>
</evidence>
<dbReference type="EMBL" id="CM001466">
    <property type="protein sequence ID" value="EHY89959.1"/>
    <property type="molecule type" value="Genomic_DNA"/>
</dbReference>
<feature type="transmembrane region" description="Helical" evidence="1">
    <location>
        <begin position="23"/>
        <end position="41"/>
    </location>
</feature>
<accession>H8GEP8</accession>
<keyword evidence="1" id="KW-0472">Membrane</keyword>
<protein>
    <submittedName>
        <fullName evidence="2">Uncharacterized protein</fullName>
    </submittedName>
</protein>
<dbReference type="HOGENOM" id="CLU_142124_2_0_11"/>
<keyword evidence="1" id="KW-0812">Transmembrane</keyword>
<gene>
    <name evidence="2" type="ORF">SacazDRAFT_03077</name>
</gene>
<keyword evidence="1" id="KW-1133">Transmembrane helix</keyword>
<proteinExistence type="predicted"/>
<organism evidence="2 3">
    <name type="scientific">Saccharomonospora azurea NA-128</name>
    <dbReference type="NCBI Taxonomy" id="882081"/>
    <lineage>
        <taxon>Bacteria</taxon>
        <taxon>Bacillati</taxon>
        <taxon>Actinomycetota</taxon>
        <taxon>Actinomycetes</taxon>
        <taxon>Pseudonocardiales</taxon>
        <taxon>Pseudonocardiaceae</taxon>
        <taxon>Saccharomonospora</taxon>
    </lineage>
</organism>